<gene>
    <name evidence="6" type="ORF">CXB45_01270</name>
</gene>
<feature type="binding site" evidence="4">
    <location>
        <begin position="18"/>
        <end position="22"/>
    </location>
    <ligand>
        <name>ATP</name>
        <dbReference type="ChEBI" id="CHEBI:30616"/>
    </ligand>
</feature>
<dbReference type="EMBL" id="PJAF01000002">
    <property type="protein sequence ID" value="PKF69517.1"/>
    <property type="molecule type" value="Genomic_DNA"/>
</dbReference>
<dbReference type="EC" id="6.3.3.2" evidence="5"/>
<organism evidence="6 7">
    <name type="scientific">Corynebacterium mastitidis</name>
    <dbReference type="NCBI Taxonomy" id="161890"/>
    <lineage>
        <taxon>Bacteria</taxon>
        <taxon>Bacillati</taxon>
        <taxon>Actinomycetota</taxon>
        <taxon>Actinomycetes</taxon>
        <taxon>Mycobacteriales</taxon>
        <taxon>Corynebacteriaceae</taxon>
        <taxon>Corynebacterium</taxon>
    </lineage>
</organism>
<evidence type="ECO:0000313" key="6">
    <source>
        <dbReference type="EMBL" id="PKF69517.1"/>
    </source>
</evidence>
<dbReference type="GO" id="GO:0046872">
    <property type="term" value="F:metal ion binding"/>
    <property type="evidence" value="ECO:0007669"/>
    <property type="project" value="UniProtKB-KW"/>
</dbReference>
<evidence type="ECO:0000256" key="4">
    <source>
        <dbReference type="PIRSR" id="PIRSR006806-1"/>
    </source>
</evidence>
<name>A0A2N0XA12_9CORY</name>
<dbReference type="GO" id="GO:0005524">
    <property type="term" value="F:ATP binding"/>
    <property type="evidence" value="ECO:0007669"/>
    <property type="project" value="UniProtKB-KW"/>
</dbReference>
<reference evidence="6 7" key="1">
    <citation type="submission" date="2017-12" db="EMBL/GenBank/DDBJ databases">
        <title>Corynebacterium mastitidis 16-1433 Genome.</title>
        <authorList>
            <person name="Gulvik C.A."/>
        </authorList>
    </citation>
    <scope>NUCLEOTIDE SEQUENCE [LARGE SCALE GENOMIC DNA]</scope>
    <source>
        <strain evidence="6 7">16-1433</strain>
    </source>
</reference>
<evidence type="ECO:0000256" key="5">
    <source>
        <dbReference type="RuleBase" id="RU361279"/>
    </source>
</evidence>
<dbReference type="GO" id="GO:0009396">
    <property type="term" value="P:folic acid-containing compound biosynthetic process"/>
    <property type="evidence" value="ECO:0007669"/>
    <property type="project" value="TreeGrafter"/>
</dbReference>
<sequence length="204" mass="21605">MYAAPAMQRHGNLGQVSKEELRRALTRARRARPAKREEDAALAAQCLRLLSRCSPGPVAAYHPLPSEPGHSTLLPALRGTGRDIYLPISLPGGRLAWALDGPSRPGHMGIPEPVGPRRGTEALASCALVLVPTLGISPEGYRLGKGGGYYDRALAALTALAPPRPPVAALAYPEEIIPVPVEPHDQAVDYIVEPGGWRAKSKGA</sequence>
<feature type="binding site" evidence="4">
    <location>
        <begin position="142"/>
        <end position="150"/>
    </location>
    <ligand>
        <name>ATP</name>
        <dbReference type="ChEBI" id="CHEBI:30616"/>
    </ligand>
</feature>
<dbReference type="PANTHER" id="PTHR23407">
    <property type="entry name" value="ATPASE INHIBITOR/5-FORMYLTETRAHYDROFOLATE CYCLO-LIGASE"/>
    <property type="match status" value="1"/>
</dbReference>
<dbReference type="GO" id="GO:0030272">
    <property type="term" value="F:5-formyltetrahydrofolate cyclo-ligase activity"/>
    <property type="evidence" value="ECO:0007669"/>
    <property type="project" value="UniProtKB-EC"/>
</dbReference>
<comment type="similarity">
    <text evidence="1 5">Belongs to the 5-formyltetrahydrofolate cyclo-ligase family.</text>
</comment>
<dbReference type="Proteomes" id="UP000233249">
    <property type="component" value="Unassembled WGS sequence"/>
</dbReference>
<protein>
    <recommendedName>
        <fullName evidence="5">5-formyltetrahydrofolate cyclo-ligase</fullName>
        <ecNumber evidence="5">6.3.3.2</ecNumber>
    </recommendedName>
</protein>
<dbReference type="GO" id="GO:0035999">
    <property type="term" value="P:tetrahydrofolate interconversion"/>
    <property type="evidence" value="ECO:0007669"/>
    <property type="project" value="TreeGrafter"/>
</dbReference>
<dbReference type="PIRSF" id="PIRSF006806">
    <property type="entry name" value="FTHF_cligase"/>
    <property type="match status" value="1"/>
</dbReference>
<comment type="caution">
    <text evidence="6">The sequence shown here is derived from an EMBL/GenBank/DDBJ whole genome shotgun (WGS) entry which is preliminary data.</text>
</comment>
<dbReference type="Gene3D" id="3.40.50.10420">
    <property type="entry name" value="NagB/RpiA/CoA transferase-like"/>
    <property type="match status" value="1"/>
</dbReference>
<evidence type="ECO:0000256" key="3">
    <source>
        <dbReference type="ARBA" id="ARBA00022840"/>
    </source>
</evidence>
<proteinExistence type="inferred from homology"/>
<dbReference type="InterPro" id="IPR002698">
    <property type="entry name" value="FTHF_cligase"/>
</dbReference>
<keyword evidence="5" id="KW-0479">Metal-binding</keyword>
<comment type="catalytic activity">
    <reaction evidence="5">
        <text>(6S)-5-formyl-5,6,7,8-tetrahydrofolate + ATP = (6R)-5,10-methenyltetrahydrofolate + ADP + phosphate</text>
        <dbReference type="Rhea" id="RHEA:10488"/>
        <dbReference type="ChEBI" id="CHEBI:30616"/>
        <dbReference type="ChEBI" id="CHEBI:43474"/>
        <dbReference type="ChEBI" id="CHEBI:57455"/>
        <dbReference type="ChEBI" id="CHEBI:57457"/>
        <dbReference type="ChEBI" id="CHEBI:456216"/>
        <dbReference type="EC" id="6.3.3.2"/>
    </reaction>
</comment>
<dbReference type="AlphaFoldDB" id="A0A2N0XA12"/>
<keyword evidence="5" id="KW-0460">Magnesium</keyword>
<dbReference type="STRING" id="1121365.GCA_000375365_01888"/>
<evidence type="ECO:0000256" key="2">
    <source>
        <dbReference type="ARBA" id="ARBA00022741"/>
    </source>
</evidence>
<dbReference type="NCBIfam" id="TIGR02727">
    <property type="entry name" value="MTHFS_bact"/>
    <property type="match status" value="1"/>
</dbReference>
<keyword evidence="6" id="KW-0436">Ligase</keyword>
<dbReference type="Pfam" id="PF01812">
    <property type="entry name" value="5-FTHF_cyc-lig"/>
    <property type="match status" value="1"/>
</dbReference>
<dbReference type="SUPFAM" id="SSF100950">
    <property type="entry name" value="NagB/RpiA/CoA transferase-like"/>
    <property type="match status" value="1"/>
</dbReference>
<evidence type="ECO:0000313" key="7">
    <source>
        <dbReference type="Proteomes" id="UP000233249"/>
    </source>
</evidence>
<comment type="cofactor">
    <cofactor evidence="5">
        <name>Mg(2+)</name>
        <dbReference type="ChEBI" id="CHEBI:18420"/>
    </cofactor>
</comment>
<dbReference type="PANTHER" id="PTHR23407:SF1">
    <property type="entry name" value="5-FORMYLTETRAHYDROFOLATE CYCLO-LIGASE"/>
    <property type="match status" value="1"/>
</dbReference>
<dbReference type="InterPro" id="IPR037171">
    <property type="entry name" value="NagB/RpiA_transferase-like"/>
</dbReference>
<accession>A0A2N0XA12</accession>
<feature type="binding site" evidence="4">
    <location>
        <position position="67"/>
    </location>
    <ligand>
        <name>substrate</name>
    </ligand>
</feature>
<keyword evidence="2 4" id="KW-0547">Nucleotide-binding</keyword>
<keyword evidence="3 4" id="KW-0067">ATP-binding</keyword>
<evidence type="ECO:0000256" key="1">
    <source>
        <dbReference type="ARBA" id="ARBA00010638"/>
    </source>
</evidence>
<dbReference type="InterPro" id="IPR024185">
    <property type="entry name" value="FTHF_cligase-like_sf"/>
</dbReference>